<dbReference type="SUPFAM" id="SSF56747">
    <property type="entry name" value="Prim-pol domain"/>
    <property type="match status" value="1"/>
</dbReference>
<feature type="domain" description="DNA primase/polymerase bifunctional N-terminal" evidence="1">
    <location>
        <begin position="4"/>
        <end position="180"/>
    </location>
</feature>
<comment type="caution">
    <text evidence="2">The sequence shown here is derived from an EMBL/GenBank/DDBJ whole genome shotgun (WGS) entry which is preliminary data.</text>
</comment>
<gene>
    <name evidence="2" type="ORF">GCM10010468_54150</name>
</gene>
<evidence type="ECO:0000259" key="1">
    <source>
        <dbReference type="SMART" id="SM00943"/>
    </source>
</evidence>
<dbReference type="Proteomes" id="UP001501237">
    <property type="component" value="Unassembled WGS sequence"/>
</dbReference>
<name>A0ABP6QGK3_9ACTN</name>
<proteinExistence type="predicted"/>
<organism evidence="2 3">
    <name type="scientific">Actinocorallia longicatena</name>
    <dbReference type="NCBI Taxonomy" id="111803"/>
    <lineage>
        <taxon>Bacteria</taxon>
        <taxon>Bacillati</taxon>
        <taxon>Actinomycetota</taxon>
        <taxon>Actinomycetes</taxon>
        <taxon>Streptosporangiales</taxon>
        <taxon>Thermomonosporaceae</taxon>
        <taxon>Actinocorallia</taxon>
    </lineage>
</organism>
<keyword evidence="3" id="KW-1185">Reference proteome</keyword>
<evidence type="ECO:0000313" key="2">
    <source>
        <dbReference type="EMBL" id="GAA3226059.1"/>
    </source>
</evidence>
<accession>A0ABP6QGK3</accession>
<dbReference type="CDD" id="cd04859">
    <property type="entry name" value="Prim_Pol"/>
    <property type="match status" value="1"/>
</dbReference>
<sequence length="304" mass="32412">MPFALAAARRGWHVFPLRPGHKTPLAGFTDWEQHATADPDRIAAFWGRRPFNVAVACGPSRLVVIDLDTPKPGKTPPPEWDLPGINEGADAFALLCERAGQPFPTNTFAVRTRRDGLHLYYDVPPGLDLRNTNGRHGWLIDTRAGGGYVVGPGSHVALPDGTGTYDVVNDAPPAPLPGWLLEILTAPIPTPTPQLGARLSGDVADLDGYLQAALNGEARRVVEAQIGGRNHALNKAAYNLGRLVGAGALPEPVVRETLTEAVSIHLSPGRDGFTETEALATINAALTAGARRPRTITRRQEVAA</sequence>
<reference evidence="3" key="1">
    <citation type="journal article" date="2019" name="Int. J. Syst. Evol. Microbiol.">
        <title>The Global Catalogue of Microorganisms (GCM) 10K type strain sequencing project: providing services to taxonomists for standard genome sequencing and annotation.</title>
        <authorList>
            <consortium name="The Broad Institute Genomics Platform"/>
            <consortium name="The Broad Institute Genome Sequencing Center for Infectious Disease"/>
            <person name="Wu L."/>
            <person name="Ma J."/>
        </authorList>
    </citation>
    <scope>NUCLEOTIDE SEQUENCE [LARGE SCALE GENOMIC DNA]</scope>
    <source>
        <strain evidence="3">JCM 9377</strain>
    </source>
</reference>
<evidence type="ECO:0000313" key="3">
    <source>
        <dbReference type="Proteomes" id="UP001501237"/>
    </source>
</evidence>
<protein>
    <submittedName>
        <fullName evidence="2">Bifunctional DNA primase/polymerase</fullName>
    </submittedName>
</protein>
<dbReference type="SMART" id="SM00943">
    <property type="entry name" value="Prim-Pol"/>
    <property type="match status" value="1"/>
</dbReference>
<dbReference type="Pfam" id="PF09250">
    <property type="entry name" value="Prim-Pol"/>
    <property type="match status" value="1"/>
</dbReference>
<dbReference type="EMBL" id="BAAAUV010000015">
    <property type="protein sequence ID" value="GAA3226059.1"/>
    <property type="molecule type" value="Genomic_DNA"/>
</dbReference>
<dbReference type="InterPro" id="IPR015330">
    <property type="entry name" value="DNA_primase/pol_bifunc_N"/>
</dbReference>